<gene>
    <name evidence="10" type="ORF">Scep_009586</name>
</gene>
<keyword evidence="2" id="KW-0964">Secreted</keyword>
<feature type="domain" description="Galactose oxidase-like Early set" evidence="9">
    <location>
        <begin position="455"/>
        <end position="558"/>
    </location>
</feature>
<keyword evidence="3 7" id="KW-0732">Signal</keyword>
<dbReference type="AlphaFoldDB" id="A0AAP0JVS0"/>
<dbReference type="SUPFAM" id="SSF50965">
    <property type="entry name" value="Galactose oxidase, central domain"/>
    <property type="match status" value="1"/>
</dbReference>
<dbReference type="Gene3D" id="2.60.40.10">
    <property type="entry name" value="Immunoglobulins"/>
    <property type="match status" value="1"/>
</dbReference>
<evidence type="ECO:0000259" key="9">
    <source>
        <dbReference type="Pfam" id="PF09118"/>
    </source>
</evidence>
<dbReference type="InterPro" id="IPR037293">
    <property type="entry name" value="Gal_Oxidase_central_sf"/>
</dbReference>
<dbReference type="FunFam" id="2.130.10.80:FF:000001">
    <property type="entry name" value="Aldehyde oxidase GLOX"/>
    <property type="match status" value="1"/>
</dbReference>
<protein>
    <recommendedName>
        <fullName evidence="5">Aldehyde oxidase GLOX</fullName>
    </recommendedName>
    <alternativeName>
        <fullName evidence="6">Glyoxal oxidase</fullName>
    </alternativeName>
</protein>
<organism evidence="10 11">
    <name type="scientific">Stephania cephalantha</name>
    <dbReference type="NCBI Taxonomy" id="152367"/>
    <lineage>
        <taxon>Eukaryota</taxon>
        <taxon>Viridiplantae</taxon>
        <taxon>Streptophyta</taxon>
        <taxon>Embryophyta</taxon>
        <taxon>Tracheophyta</taxon>
        <taxon>Spermatophyta</taxon>
        <taxon>Magnoliopsida</taxon>
        <taxon>Ranunculales</taxon>
        <taxon>Menispermaceae</taxon>
        <taxon>Menispermoideae</taxon>
        <taxon>Cissampelideae</taxon>
        <taxon>Stephania</taxon>
    </lineage>
</organism>
<dbReference type="Pfam" id="PF07250">
    <property type="entry name" value="Glyoxal_oxid_N"/>
    <property type="match status" value="1"/>
</dbReference>
<dbReference type="PANTHER" id="PTHR32208">
    <property type="entry name" value="SECRETED PROTEIN-RELATED"/>
    <property type="match status" value="1"/>
</dbReference>
<evidence type="ECO:0000259" key="8">
    <source>
        <dbReference type="Pfam" id="PF07250"/>
    </source>
</evidence>
<name>A0AAP0JVS0_9MAGN</name>
<proteinExistence type="predicted"/>
<dbReference type="Pfam" id="PF09118">
    <property type="entry name" value="GO-like_E_set"/>
    <property type="match status" value="1"/>
</dbReference>
<reference evidence="10 11" key="1">
    <citation type="submission" date="2024-01" db="EMBL/GenBank/DDBJ databases">
        <title>Genome assemblies of Stephania.</title>
        <authorList>
            <person name="Yang L."/>
        </authorList>
    </citation>
    <scope>NUCLEOTIDE SEQUENCE [LARGE SCALE GENOMIC DNA]</scope>
    <source>
        <strain evidence="10">JXDWG</strain>
        <tissue evidence="10">Leaf</tissue>
    </source>
</reference>
<evidence type="ECO:0000313" key="11">
    <source>
        <dbReference type="Proteomes" id="UP001419268"/>
    </source>
</evidence>
<evidence type="ECO:0000256" key="6">
    <source>
        <dbReference type="ARBA" id="ARBA00077505"/>
    </source>
</evidence>
<comment type="subcellular location">
    <subcellularLocation>
        <location evidence="1">Secreted</location>
    </subcellularLocation>
</comment>
<evidence type="ECO:0000256" key="4">
    <source>
        <dbReference type="ARBA" id="ARBA00023002"/>
    </source>
</evidence>
<dbReference type="InterPro" id="IPR015202">
    <property type="entry name" value="GO-like_E_set"/>
</dbReference>
<feature type="chain" id="PRO_5042951693" description="Aldehyde oxidase GLOX" evidence="7">
    <location>
        <begin position="28"/>
        <end position="562"/>
    </location>
</feature>
<keyword evidence="4" id="KW-0560">Oxidoreductase</keyword>
<evidence type="ECO:0000313" key="10">
    <source>
        <dbReference type="EMBL" id="KAK9139905.1"/>
    </source>
</evidence>
<evidence type="ECO:0000256" key="7">
    <source>
        <dbReference type="SAM" id="SignalP"/>
    </source>
</evidence>
<dbReference type="InterPro" id="IPR013783">
    <property type="entry name" value="Ig-like_fold"/>
</dbReference>
<evidence type="ECO:0000256" key="1">
    <source>
        <dbReference type="ARBA" id="ARBA00004613"/>
    </source>
</evidence>
<accession>A0AAP0JVS0</accession>
<dbReference type="InterPro" id="IPR014756">
    <property type="entry name" value="Ig_E-set"/>
</dbReference>
<evidence type="ECO:0000256" key="5">
    <source>
        <dbReference type="ARBA" id="ARBA00073112"/>
    </source>
</evidence>
<dbReference type="InterPro" id="IPR011043">
    <property type="entry name" value="Gal_Oxase/kelch_b-propeller"/>
</dbReference>
<dbReference type="InterPro" id="IPR009880">
    <property type="entry name" value="Glyoxal_oxidase_N"/>
</dbReference>
<dbReference type="Gene3D" id="2.130.10.80">
    <property type="entry name" value="Galactose oxidase/kelch, beta-propeller"/>
    <property type="match status" value="1"/>
</dbReference>
<feature type="domain" description="Glyoxal oxidase N-terminal" evidence="8">
    <location>
        <begin position="53"/>
        <end position="446"/>
    </location>
</feature>
<feature type="signal peptide" evidence="7">
    <location>
        <begin position="1"/>
        <end position="27"/>
    </location>
</feature>
<dbReference type="GO" id="GO:0005615">
    <property type="term" value="C:extracellular space"/>
    <property type="evidence" value="ECO:0007669"/>
    <property type="project" value="UniProtKB-ARBA"/>
</dbReference>
<dbReference type="PANTHER" id="PTHR32208:SF71">
    <property type="entry name" value="GLYOXAL OXIDASE-RELATED PROTEIN"/>
    <property type="match status" value="1"/>
</dbReference>
<dbReference type="SUPFAM" id="SSF81296">
    <property type="entry name" value="E set domains"/>
    <property type="match status" value="1"/>
</dbReference>
<keyword evidence="11" id="KW-1185">Reference proteome</keyword>
<evidence type="ECO:0000256" key="2">
    <source>
        <dbReference type="ARBA" id="ARBA00022525"/>
    </source>
</evidence>
<comment type="caution">
    <text evidence="10">The sequence shown here is derived from an EMBL/GenBank/DDBJ whole genome shotgun (WGS) entry which is preliminary data.</text>
</comment>
<dbReference type="CDD" id="cd02851">
    <property type="entry name" value="E_set_GO_C"/>
    <property type="match status" value="1"/>
</dbReference>
<dbReference type="Proteomes" id="UP001419268">
    <property type="component" value="Unassembled WGS sequence"/>
</dbReference>
<dbReference type="EMBL" id="JBBNAG010000004">
    <property type="protein sequence ID" value="KAK9139905.1"/>
    <property type="molecule type" value="Genomic_DNA"/>
</dbReference>
<evidence type="ECO:0000256" key="3">
    <source>
        <dbReference type="ARBA" id="ARBA00022729"/>
    </source>
</evidence>
<dbReference type="GO" id="GO:0016491">
    <property type="term" value="F:oxidoreductase activity"/>
    <property type="evidence" value="ECO:0007669"/>
    <property type="project" value="UniProtKB-KW"/>
</dbReference>
<sequence length="562" mass="62641">MVKKKLPLFPLSLLLLTFLVSPAPSKTQIVSPSSIFAGGEWRLLHSNIGISAMHMQLLSNNKVVMFDRTDFGPSNLSLPNGQCRMDSNDSALKVDCTAHSLLYDVATNTFRPLTVETDTWCSSGAMLANGSLLQTGGYNDGDHTIRLLDPCETDQCDWIEYQDYLLERRWYATNQMLPDGRIIVVGGRRQFNYEFYPRNGESSSSTYWLELLRETKDVYENNLYPFLHLLPDGNLFIFANTKSISFDYTNNRVVREFPPIPGGEPRNYPSSGSSVLLPLQFGPGLDDRGTVQAEILVCGGAPQESFSNAKQGTFVPAVSTCGRLKVTDSNPKWEMEEMPLSRVMGDMLILPTGDVMIINGAASGTAGWDMAREPVTAPVLYQKDEPINHRFTVMHATTTPRLYHSTALLVPDGRILVGGSNPNPYYNFTNVLYPTELSLESFSPPYLAPEYNSMRPRILSATGFFTYKQFLYIRFAVADYRTASEVSIAILAPPFTTHGFAMNQRMVMLRVMSVAQFPWFVHEVSAVGPPSAEIAPRGYYLLFVIHAGVPSSGVWVKVQTQF</sequence>